<evidence type="ECO:0000256" key="3">
    <source>
        <dbReference type="ARBA" id="ARBA00022448"/>
    </source>
</evidence>
<dbReference type="AlphaFoldDB" id="T1C6Z1"/>
<evidence type="ECO:0000256" key="5">
    <source>
        <dbReference type="ARBA" id="ARBA00022989"/>
    </source>
</evidence>
<comment type="similarity">
    <text evidence="2">Belongs to the ammonia transporter channel (TC 1.A.11.2) family.</text>
</comment>
<feature type="non-terminal residue" evidence="10">
    <location>
        <position position="1"/>
    </location>
</feature>
<dbReference type="SUPFAM" id="SSF111352">
    <property type="entry name" value="Ammonium transporter"/>
    <property type="match status" value="1"/>
</dbReference>
<evidence type="ECO:0000256" key="1">
    <source>
        <dbReference type="ARBA" id="ARBA00004141"/>
    </source>
</evidence>
<keyword evidence="5 8" id="KW-1133">Transmembrane helix</keyword>
<evidence type="ECO:0000256" key="4">
    <source>
        <dbReference type="ARBA" id="ARBA00022692"/>
    </source>
</evidence>
<keyword evidence="7" id="KW-0924">Ammonia transport</keyword>
<comment type="caution">
    <text evidence="10">The sequence shown here is derived from an EMBL/GenBank/DDBJ whole genome shotgun (WGS) entry which is preliminary data.</text>
</comment>
<dbReference type="PANTHER" id="PTHR43029">
    <property type="entry name" value="AMMONIUM TRANSPORTER MEP2"/>
    <property type="match status" value="1"/>
</dbReference>
<proteinExistence type="inferred from homology"/>
<dbReference type="GO" id="GO:0005886">
    <property type="term" value="C:plasma membrane"/>
    <property type="evidence" value="ECO:0007669"/>
    <property type="project" value="TreeGrafter"/>
</dbReference>
<sequence>TAFASVTLALVGVVPLKKIKFQAFFLFSIVYFVIIWNLPAAWIWNPTGWLYLMGMRDFAGGLVVHGAAAAAGFAIVYQIWREEKKKGFKESPQQRIVINEG</sequence>
<keyword evidence="6 8" id="KW-0472">Membrane</keyword>
<dbReference type="EMBL" id="AUZX01002429">
    <property type="protein sequence ID" value="EQD76623.1"/>
    <property type="molecule type" value="Genomic_DNA"/>
</dbReference>
<evidence type="ECO:0000256" key="8">
    <source>
        <dbReference type="SAM" id="Phobius"/>
    </source>
</evidence>
<evidence type="ECO:0000256" key="6">
    <source>
        <dbReference type="ARBA" id="ARBA00023136"/>
    </source>
</evidence>
<dbReference type="InterPro" id="IPR029020">
    <property type="entry name" value="Ammonium/urea_transptr"/>
</dbReference>
<dbReference type="InterPro" id="IPR001905">
    <property type="entry name" value="Ammonium_transpt"/>
</dbReference>
<feature type="domain" description="Ammonium transporter AmtB-like" evidence="9">
    <location>
        <begin position="2"/>
        <end position="87"/>
    </location>
</feature>
<protein>
    <submittedName>
        <fullName evidence="10">Ammonia permease</fullName>
    </submittedName>
</protein>
<evidence type="ECO:0000313" key="10">
    <source>
        <dbReference type="EMBL" id="EQD76623.1"/>
    </source>
</evidence>
<dbReference type="InterPro" id="IPR024041">
    <property type="entry name" value="NH4_transpt_AmtB-like_dom"/>
</dbReference>
<reference evidence="10" key="2">
    <citation type="journal article" date="2014" name="ISME J.">
        <title>Microbial stratification in low pH oxic and suboxic macroscopic growths along an acid mine drainage.</title>
        <authorList>
            <person name="Mendez-Garcia C."/>
            <person name="Mesa V."/>
            <person name="Sprenger R.R."/>
            <person name="Richter M."/>
            <person name="Diez M.S."/>
            <person name="Solano J."/>
            <person name="Bargiela R."/>
            <person name="Golyshina O.V."/>
            <person name="Manteca A."/>
            <person name="Ramos J.L."/>
            <person name="Gallego J.R."/>
            <person name="Llorente I."/>
            <person name="Martins Dos Santos V.A."/>
            <person name="Jensen O.N."/>
            <person name="Pelaez A.I."/>
            <person name="Sanchez J."/>
            <person name="Ferrer M."/>
        </authorList>
    </citation>
    <scope>NUCLEOTIDE SEQUENCE</scope>
</reference>
<name>T1C6Z1_9ZZZZ</name>
<feature type="transmembrane region" description="Helical" evidence="8">
    <location>
        <begin position="62"/>
        <end position="80"/>
    </location>
</feature>
<keyword evidence="3" id="KW-0813">Transport</keyword>
<keyword evidence="4 8" id="KW-0812">Transmembrane</keyword>
<dbReference type="PANTHER" id="PTHR43029:SF10">
    <property type="entry name" value="AMMONIUM TRANSPORTER MEP2"/>
    <property type="match status" value="1"/>
</dbReference>
<evidence type="ECO:0000256" key="7">
    <source>
        <dbReference type="ARBA" id="ARBA00023177"/>
    </source>
</evidence>
<evidence type="ECO:0000256" key="2">
    <source>
        <dbReference type="ARBA" id="ARBA00005887"/>
    </source>
</evidence>
<dbReference type="GO" id="GO:0008519">
    <property type="term" value="F:ammonium channel activity"/>
    <property type="evidence" value="ECO:0007669"/>
    <property type="project" value="InterPro"/>
</dbReference>
<dbReference type="Gene3D" id="1.10.3430.10">
    <property type="entry name" value="Ammonium transporter AmtB like domains"/>
    <property type="match status" value="1"/>
</dbReference>
<feature type="transmembrane region" description="Helical" evidence="8">
    <location>
        <begin position="23"/>
        <end position="42"/>
    </location>
</feature>
<evidence type="ECO:0000259" key="9">
    <source>
        <dbReference type="Pfam" id="PF00909"/>
    </source>
</evidence>
<reference evidence="10" key="1">
    <citation type="submission" date="2013-08" db="EMBL/GenBank/DDBJ databases">
        <authorList>
            <person name="Mendez C."/>
            <person name="Richter M."/>
            <person name="Ferrer M."/>
            <person name="Sanchez J."/>
        </authorList>
    </citation>
    <scope>NUCLEOTIDE SEQUENCE</scope>
</reference>
<comment type="subcellular location">
    <subcellularLocation>
        <location evidence="1">Membrane</location>
        <topology evidence="1">Multi-pass membrane protein</topology>
    </subcellularLocation>
</comment>
<accession>T1C6Z1</accession>
<gene>
    <name evidence="10" type="ORF">B1A_03301</name>
</gene>
<organism evidence="10">
    <name type="scientific">mine drainage metagenome</name>
    <dbReference type="NCBI Taxonomy" id="410659"/>
    <lineage>
        <taxon>unclassified sequences</taxon>
        <taxon>metagenomes</taxon>
        <taxon>ecological metagenomes</taxon>
    </lineage>
</organism>
<dbReference type="Pfam" id="PF00909">
    <property type="entry name" value="Ammonium_transp"/>
    <property type="match status" value="1"/>
</dbReference>